<feature type="domain" description="Luciferase-like" evidence="1">
    <location>
        <begin position="36"/>
        <end position="149"/>
    </location>
</feature>
<evidence type="ECO:0000313" key="2">
    <source>
        <dbReference type="EMBL" id="GAA2224482.1"/>
    </source>
</evidence>
<feature type="domain" description="Luciferase-like" evidence="1">
    <location>
        <begin position="219"/>
        <end position="374"/>
    </location>
</feature>
<keyword evidence="3" id="KW-1185">Reference proteome</keyword>
<protein>
    <submittedName>
        <fullName evidence="2">LLM class flavin-dependent oxidoreductase</fullName>
    </submittedName>
</protein>
<dbReference type="InterPro" id="IPR011251">
    <property type="entry name" value="Luciferase-like_dom"/>
</dbReference>
<dbReference type="SUPFAM" id="SSF51679">
    <property type="entry name" value="Bacterial luciferase-like"/>
    <property type="match status" value="1"/>
</dbReference>
<accession>A0ABN3D8Z5</accession>
<gene>
    <name evidence="2" type="ORF">GCM10009851_04900</name>
</gene>
<dbReference type="PANTHER" id="PTHR30137:SF18">
    <property type="entry name" value="CONSERVED PROTEIN"/>
    <property type="match status" value="1"/>
</dbReference>
<sequence length="400" mass="41342">MTRGCVGGHPSGIMGRVQKPGAGIPLSVLDLVLIPEGGTPASALADAVTLARAADRAGYQRYWVAEHHLYPGGAGAASYLLLPTVAAATTRIRVGTAVIVIDNHAPLQVAEIGGTVAALAGRGVDLGVGRGGPSEAQRAAARAVNDRLAVGELEPGPVGESELVDGVVVPPRVVVPFNDVRAGLNDRLLSRTPGAPADFGEQIAEVLGFLRGGFEVPEGVEVVATPAEGADVDLWVHGSSAGVSAQVAGRNGLRFGANYHSLPQSVFATVAAYREAFVPSAQLDRPYVAVSADVVVAETDEEAARIAEPFGLWLYRSRTEYAAPLYPSAATAAAHPLTESQRAQVSDRLASRIVGSPATVVRRLAALAAATGADELVVTTQAHALADRIRSYELLAEAWD</sequence>
<dbReference type="InterPro" id="IPR036661">
    <property type="entry name" value="Luciferase-like_sf"/>
</dbReference>
<dbReference type="Gene3D" id="3.20.20.30">
    <property type="entry name" value="Luciferase-like domain"/>
    <property type="match status" value="1"/>
</dbReference>
<dbReference type="Pfam" id="PF00296">
    <property type="entry name" value="Bac_luciferase"/>
    <property type="match status" value="2"/>
</dbReference>
<organism evidence="2 3">
    <name type="scientific">Herbiconiux moechotypicola</name>
    <dbReference type="NCBI Taxonomy" id="637393"/>
    <lineage>
        <taxon>Bacteria</taxon>
        <taxon>Bacillati</taxon>
        <taxon>Actinomycetota</taxon>
        <taxon>Actinomycetes</taxon>
        <taxon>Micrococcales</taxon>
        <taxon>Microbacteriaceae</taxon>
        <taxon>Herbiconiux</taxon>
    </lineage>
</organism>
<dbReference type="Proteomes" id="UP001500929">
    <property type="component" value="Unassembled WGS sequence"/>
</dbReference>
<name>A0ABN3D8Z5_9MICO</name>
<reference evidence="2 3" key="1">
    <citation type="journal article" date="2019" name="Int. J. Syst. Evol. Microbiol.">
        <title>The Global Catalogue of Microorganisms (GCM) 10K type strain sequencing project: providing services to taxonomists for standard genome sequencing and annotation.</title>
        <authorList>
            <consortium name="The Broad Institute Genomics Platform"/>
            <consortium name="The Broad Institute Genome Sequencing Center for Infectious Disease"/>
            <person name="Wu L."/>
            <person name="Ma J."/>
        </authorList>
    </citation>
    <scope>NUCLEOTIDE SEQUENCE [LARGE SCALE GENOMIC DNA]</scope>
    <source>
        <strain evidence="2 3">JCM 16117</strain>
    </source>
</reference>
<evidence type="ECO:0000313" key="3">
    <source>
        <dbReference type="Proteomes" id="UP001500929"/>
    </source>
</evidence>
<comment type="caution">
    <text evidence="2">The sequence shown here is derived from an EMBL/GenBank/DDBJ whole genome shotgun (WGS) entry which is preliminary data.</text>
</comment>
<dbReference type="InterPro" id="IPR050766">
    <property type="entry name" value="Bact_Lucif_Oxidored"/>
</dbReference>
<proteinExistence type="predicted"/>
<dbReference type="PANTHER" id="PTHR30137">
    <property type="entry name" value="LUCIFERASE-LIKE MONOOXYGENASE"/>
    <property type="match status" value="1"/>
</dbReference>
<dbReference type="EMBL" id="BAAAQY010000001">
    <property type="protein sequence ID" value="GAA2224482.1"/>
    <property type="molecule type" value="Genomic_DNA"/>
</dbReference>
<evidence type="ECO:0000259" key="1">
    <source>
        <dbReference type="Pfam" id="PF00296"/>
    </source>
</evidence>